<feature type="compositionally biased region" description="Pro residues" evidence="1">
    <location>
        <begin position="40"/>
        <end position="50"/>
    </location>
</feature>
<keyword evidence="3" id="KW-1185">Reference proteome</keyword>
<name>A0A3M2KSS0_9ACTN</name>
<feature type="compositionally biased region" description="Low complexity" evidence="1">
    <location>
        <begin position="1"/>
        <end position="15"/>
    </location>
</feature>
<dbReference type="Proteomes" id="UP000278673">
    <property type="component" value="Unassembled WGS sequence"/>
</dbReference>
<evidence type="ECO:0000313" key="3">
    <source>
        <dbReference type="Proteomes" id="UP000278673"/>
    </source>
</evidence>
<dbReference type="AlphaFoldDB" id="A0A3M2KSS0"/>
<accession>A0A3M2KSS0</accession>
<evidence type="ECO:0000313" key="2">
    <source>
        <dbReference type="EMBL" id="RMI27520.1"/>
    </source>
</evidence>
<dbReference type="EMBL" id="RFFJ01000339">
    <property type="protein sequence ID" value="RMI27520.1"/>
    <property type="molecule type" value="Genomic_DNA"/>
</dbReference>
<keyword evidence="2" id="KW-0418">Kinase</keyword>
<evidence type="ECO:0000256" key="1">
    <source>
        <dbReference type="SAM" id="MobiDB-lite"/>
    </source>
</evidence>
<dbReference type="GO" id="GO:0016301">
    <property type="term" value="F:kinase activity"/>
    <property type="evidence" value="ECO:0007669"/>
    <property type="project" value="UniProtKB-KW"/>
</dbReference>
<feature type="region of interest" description="Disordered" evidence="1">
    <location>
        <begin position="1"/>
        <end position="59"/>
    </location>
</feature>
<protein>
    <submittedName>
        <fullName evidence="2">Sensor histidine kinase</fullName>
    </submittedName>
</protein>
<comment type="caution">
    <text evidence="2">The sequence shown here is derived from an EMBL/GenBank/DDBJ whole genome shotgun (WGS) entry which is preliminary data.</text>
</comment>
<sequence>HAPAATAPAAPAQRRPAPERRESGLWVDAFFAGIRAEPEGSPPADDPGPGPGEAERPSP</sequence>
<feature type="non-terminal residue" evidence="2">
    <location>
        <position position="1"/>
    </location>
</feature>
<reference evidence="2 3" key="1">
    <citation type="submission" date="2018-10" db="EMBL/GenBank/DDBJ databases">
        <title>Isolation, diversity and antifungal activity of actinobacteria from wheat.</title>
        <authorList>
            <person name="Han C."/>
        </authorList>
    </citation>
    <scope>NUCLEOTIDE SEQUENCE [LARGE SCALE GENOMIC DNA]</scope>
    <source>
        <strain evidence="2 3">NEAU-YY642</strain>
    </source>
</reference>
<organism evidence="2 3">
    <name type="scientific">Streptomyces triticirhizae</name>
    <dbReference type="NCBI Taxonomy" id="2483353"/>
    <lineage>
        <taxon>Bacteria</taxon>
        <taxon>Bacillati</taxon>
        <taxon>Actinomycetota</taxon>
        <taxon>Actinomycetes</taxon>
        <taxon>Kitasatosporales</taxon>
        <taxon>Streptomycetaceae</taxon>
        <taxon>Streptomyces</taxon>
    </lineage>
</organism>
<keyword evidence="2" id="KW-0808">Transferase</keyword>
<proteinExistence type="predicted"/>
<gene>
    <name evidence="2" type="ORF">EBN88_29295</name>
</gene>